<feature type="compositionally biased region" description="Polar residues" evidence="1">
    <location>
        <begin position="36"/>
        <end position="46"/>
    </location>
</feature>
<evidence type="ECO:0000313" key="3">
    <source>
        <dbReference type="Proteomes" id="UP001558613"/>
    </source>
</evidence>
<evidence type="ECO:0000256" key="1">
    <source>
        <dbReference type="SAM" id="MobiDB-lite"/>
    </source>
</evidence>
<sequence length="144" mass="15235">MIRIFPDFSVQVTAAAAAGAGAGGGMPAASRVPGATNGNPQNVQGLTSYQQREEAAVFEGHIVLQKPLACTDSCLRLPREDSRRIAQASPGFLTLYWHAFGSPCRLVSLPSERVLTHGDTGTSAPVPPMALLKCSRFRCQLLVA</sequence>
<dbReference type="EMBL" id="JAYMGO010000017">
    <property type="protein sequence ID" value="KAL1257534.1"/>
    <property type="molecule type" value="Genomic_DNA"/>
</dbReference>
<name>A0ABR3M0Q8_9TELE</name>
<accession>A0ABR3M0Q8</accession>
<organism evidence="2 3">
    <name type="scientific">Cirrhinus molitorella</name>
    <name type="common">mud carp</name>
    <dbReference type="NCBI Taxonomy" id="172907"/>
    <lineage>
        <taxon>Eukaryota</taxon>
        <taxon>Metazoa</taxon>
        <taxon>Chordata</taxon>
        <taxon>Craniata</taxon>
        <taxon>Vertebrata</taxon>
        <taxon>Euteleostomi</taxon>
        <taxon>Actinopterygii</taxon>
        <taxon>Neopterygii</taxon>
        <taxon>Teleostei</taxon>
        <taxon>Ostariophysi</taxon>
        <taxon>Cypriniformes</taxon>
        <taxon>Cyprinidae</taxon>
        <taxon>Labeoninae</taxon>
        <taxon>Labeonini</taxon>
        <taxon>Cirrhinus</taxon>
    </lineage>
</organism>
<gene>
    <name evidence="2" type="ORF">QQF64_010778</name>
</gene>
<feature type="region of interest" description="Disordered" evidence="1">
    <location>
        <begin position="20"/>
        <end position="46"/>
    </location>
</feature>
<reference evidence="2 3" key="1">
    <citation type="submission" date="2023-09" db="EMBL/GenBank/DDBJ databases">
        <authorList>
            <person name="Wang M."/>
        </authorList>
    </citation>
    <scope>NUCLEOTIDE SEQUENCE [LARGE SCALE GENOMIC DNA]</scope>
    <source>
        <strain evidence="2">GT-2023</strain>
        <tissue evidence="2">Liver</tissue>
    </source>
</reference>
<protein>
    <submittedName>
        <fullName evidence="2">Uncharacterized protein</fullName>
    </submittedName>
</protein>
<dbReference type="Proteomes" id="UP001558613">
    <property type="component" value="Unassembled WGS sequence"/>
</dbReference>
<keyword evidence="3" id="KW-1185">Reference proteome</keyword>
<proteinExistence type="predicted"/>
<evidence type="ECO:0000313" key="2">
    <source>
        <dbReference type="EMBL" id="KAL1257534.1"/>
    </source>
</evidence>
<comment type="caution">
    <text evidence="2">The sequence shown here is derived from an EMBL/GenBank/DDBJ whole genome shotgun (WGS) entry which is preliminary data.</text>
</comment>